<dbReference type="Proteomes" id="UP000479000">
    <property type="component" value="Unassembled WGS sequence"/>
</dbReference>
<gene>
    <name evidence="2" type="ORF">NTEN_LOCUS10400</name>
</gene>
<protein>
    <submittedName>
        <fullName evidence="2">Uncharacterized protein</fullName>
    </submittedName>
</protein>
<feature type="compositionally biased region" description="Polar residues" evidence="1">
    <location>
        <begin position="80"/>
        <end position="91"/>
    </location>
</feature>
<dbReference type="AlphaFoldDB" id="A0A6H5GND9"/>
<reference evidence="2 3" key="1">
    <citation type="submission" date="2020-02" db="EMBL/GenBank/DDBJ databases">
        <authorList>
            <person name="Ferguson B K."/>
        </authorList>
    </citation>
    <scope>NUCLEOTIDE SEQUENCE [LARGE SCALE GENOMIC DNA]</scope>
</reference>
<evidence type="ECO:0000313" key="2">
    <source>
        <dbReference type="EMBL" id="CAB0004923.1"/>
    </source>
</evidence>
<accession>A0A6H5GND9</accession>
<sequence length="131" mass="14766">MSDTTVETVGGCTQSRLSDSRFRPLTPDPYGFGTEGFERAHRSIHVLSSQVRNPHESLRVHLDRHFAVPLGRHSDGLPVQPSSKIDPTSSPRRLHRRVRRALHDGGRRSQFQRRPAQSTSVRPSGQAAERR</sequence>
<dbReference type="EMBL" id="CADCXU010015578">
    <property type="protein sequence ID" value="CAB0004923.1"/>
    <property type="molecule type" value="Genomic_DNA"/>
</dbReference>
<organism evidence="2 3">
    <name type="scientific">Nesidiocoris tenuis</name>
    <dbReference type="NCBI Taxonomy" id="355587"/>
    <lineage>
        <taxon>Eukaryota</taxon>
        <taxon>Metazoa</taxon>
        <taxon>Ecdysozoa</taxon>
        <taxon>Arthropoda</taxon>
        <taxon>Hexapoda</taxon>
        <taxon>Insecta</taxon>
        <taxon>Pterygota</taxon>
        <taxon>Neoptera</taxon>
        <taxon>Paraneoptera</taxon>
        <taxon>Hemiptera</taxon>
        <taxon>Heteroptera</taxon>
        <taxon>Panheteroptera</taxon>
        <taxon>Cimicomorpha</taxon>
        <taxon>Miridae</taxon>
        <taxon>Dicyphina</taxon>
        <taxon>Nesidiocoris</taxon>
    </lineage>
</organism>
<feature type="region of interest" description="Disordered" evidence="1">
    <location>
        <begin position="70"/>
        <end position="131"/>
    </location>
</feature>
<feature type="region of interest" description="Disordered" evidence="1">
    <location>
        <begin position="1"/>
        <end position="27"/>
    </location>
</feature>
<keyword evidence="3" id="KW-1185">Reference proteome</keyword>
<name>A0A6H5GND9_9HEMI</name>
<evidence type="ECO:0000256" key="1">
    <source>
        <dbReference type="SAM" id="MobiDB-lite"/>
    </source>
</evidence>
<feature type="compositionally biased region" description="Polar residues" evidence="1">
    <location>
        <begin position="1"/>
        <end position="17"/>
    </location>
</feature>
<evidence type="ECO:0000313" key="3">
    <source>
        <dbReference type="Proteomes" id="UP000479000"/>
    </source>
</evidence>
<proteinExistence type="predicted"/>